<dbReference type="InterPro" id="IPR003000">
    <property type="entry name" value="Sirtuin"/>
</dbReference>
<accession>A0A7W7RG88</accession>
<dbReference type="InterPro" id="IPR050134">
    <property type="entry name" value="NAD-dep_sirtuin_deacylases"/>
</dbReference>
<evidence type="ECO:0000256" key="2">
    <source>
        <dbReference type="ARBA" id="ARBA00022679"/>
    </source>
</evidence>
<sequence>MPENSNLDAAAEILAGSDRVTVLTGAGISTDSGIPDFRGPQGVWTTNPGAAAMFDLDTYMSDAEVRREVWQMRRAHPAWTAEANDAHRACTELDRAGRLRALITQNVDGLHQAAGTDPEHVIEVHGTVLWVVCMACGLRTRAPEVLARLDDDPDPRCLECGGIQKSDTISFGQQLKPEVLDAAVEATRDCDVFLAVGTSLAVHPVAGLCDLAVERGASLIIVNAEPTPYDAAADVVLDDPIAQVVPALVEAVPGVKGAGAG</sequence>
<evidence type="ECO:0000256" key="4">
    <source>
        <dbReference type="PROSITE-ProRule" id="PRU00236"/>
    </source>
</evidence>
<dbReference type="InterPro" id="IPR026590">
    <property type="entry name" value="Ssirtuin_cat_dom"/>
</dbReference>
<keyword evidence="4" id="KW-0479">Metal-binding</keyword>
<comment type="caution">
    <text evidence="6">The sequence shown here is derived from an EMBL/GenBank/DDBJ whole genome shotgun (WGS) entry which is preliminary data.</text>
</comment>
<dbReference type="RefSeq" id="WP_184577585.1">
    <property type="nucleotide sequence ID" value="NZ_JACHJT010000001.1"/>
</dbReference>
<reference evidence="6 7" key="1">
    <citation type="submission" date="2020-08" db="EMBL/GenBank/DDBJ databases">
        <title>Sequencing the genomes of 1000 actinobacteria strains.</title>
        <authorList>
            <person name="Klenk H.-P."/>
        </authorList>
    </citation>
    <scope>NUCLEOTIDE SEQUENCE [LARGE SCALE GENOMIC DNA]</scope>
    <source>
        <strain evidence="6 7">DSM 102030</strain>
    </source>
</reference>
<dbReference type="EMBL" id="JACHJT010000001">
    <property type="protein sequence ID" value="MBB4931428.1"/>
    <property type="molecule type" value="Genomic_DNA"/>
</dbReference>
<evidence type="ECO:0000313" key="6">
    <source>
        <dbReference type="EMBL" id="MBB4931428.1"/>
    </source>
</evidence>
<evidence type="ECO:0000313" key="7">
    <source>
        <dbReference type="Proteomes" id="UP000523007"/>
    </source>
</evidence>
<dbReference type="Gene3D" id="3.30.1600.10">
    <property type="entry name" value="SIR2/SIRT2 'Small Domain"/>
    <property type="match status" value="1"/>
</dbReference>
<keyword evidence="6" id="KW-0378">Hydrolase</keyword>
<feature type="binding site" evidence="4">
    <location>
        <position position="133"/>
    </location>
    <ligand>
        <name>Zn(2+)</name>
        <dbReference type="ChEBI" id="CHEBI:29105"/>
    </ligand>
</feature>
<proteinExistence type="predicted"/>
<feature type="binding site" evidence="4">
    <location>
        <position position="136"/>
    </location>
    <ligand>
        <name>Zn(2+)</name>
        <dbReference type="ChEBI" id="CHEBI:29105"/>
    </ligand>
</feature>
<dbReference type="GO" id="GO:0046872">
    <property type="term" value="F:metal ion binding"/>
    <property type="evidence" value="ECO:0007669"/>
    <property type="project" value="UniProtKB-KW"/>
</dbReference>
<name>A0A7W7RG88_9ACTN</name>
<dbReference type="GO" id="GO:0070403">
    <property type="term" value="F:NAD+ binding"/>
    <property type="evidence" value="ECO:0007669"/>
    <property type="project" value="InterPro"/>
</dbReference>
<dbReference type="Gene3D" id="3.40.50.1220">
    <property type="entry name" value="TPP-binding domain"/>
    <property type="match status" value="1"/>
</dbReference>
<dbReference type="Pfam" id="PF02146">
    <property type="entry name" value="SIR2"/>
    <property type="match status" value="1"/>
</dbReference>
<feature type="active site" description="Proton acceptor" evidence="4">
    <location>
        <position position="125"/>
    </location>
</feature>
<evidence type="ECO:0000256" key="1">
    <source>
        <dbReference type="ARBA" id="ARBA00012928"/>
    </source>
</evidence>
<dbReference type="SUPFAM" id="SSF52467">
    <property type="entry name" value="DHS-like NAD/FAD-binding domain"/>
    <property type="match status" value="1"/>
</dbReference>
<dbReference type="GO" id="GO:0017136">
    <property type="term" value="F:histone deacetylase activity, NAD-dependent"/>
    <property type="evidence" value="ECO:0007669"/>
    <property type="project" value="TreeGrafter"/>
</dbReference>
<organism evidence="6 7">
    <name type="scientific">Lipingzhangella halophila</name>
    <dbReference type="NCBI Taxonomy" id="1783352"/>
    <lineage>
        <taxon>Bacteria</taxon>
        <taxon>Bacillati</taxon>
        <taxon>Actinomycetota</taxon>
        <taxon>Actinomycetes</taxon>
        <taxon>Streptosporangiales</taxon>
        <taxon>Nocardiopsidaceae</taxon>
        <taxon>Lipingzhangella</taxon>
    </lineage>
</organism>
<keyword evidence="2" id="KW-0808">Transferase</keyword>
<protein>
    <recommendedName>
        <fullName evidence="1">protein acetyllysine N-acetyltransferase</fullName>
        <ecNumber evidence="1">2.3.1.286</ecNumber>
    </recommendedName>
</protein>
<dbReference type="EC" id="2.3.1.286" evidence="1"/>
<gene>
    <name evidence="6" type="ORF">F4561_002248</name>
</gene>
<evidence type="ECO:0000259" key="5">
    <source>
        <dbReference type="PROSITE" id="PS50305"/>
    </source>
</evidence>
<dbReference type="PROSITE" id="PS50305">
    <property type="entry name" value="SIRTUIN"/>
    <property type="match status" value="1"/>
</dbReference>
<dbReference type="Proteomes" id="UP000523007">
    <property type="component" value="Unassembled WGS sequence"/>
</dbReference>
<feature type="binding site" evidence="4">
    <location>
        <position position="160"/>
    </location>
    <ligand>
        <name>Zn(2+)</name>
        <dbReference type="ChEBI" id="CHEBI:29105"/>
    </ligand>
</feature>
<dbReference type="InterPro" id="IPR029035">
    <property type="entry name" value="DHS-like_NAD/FAD-binding_dom"/>
</dbReference>
<keyword evidence="7" id="KW-1185">Reference proteome</keyword>
<dbReference type="PANTHER" id="PTHR11085:SF4">
    <property type="entry name" value="NAD-DEPENDENT PROTEIN DEACYLASE"/>
    <property type="match status" value="1"/>
</dbReference>
<evidence type="ECO:0000256" key="3">
    <source>
        <dbReference type="ARBA" id="ARBA00023027"/>
    </source>
</evidence>
<dbReference type="PANTHER" id="PTHR11085">
    <property type="entry name" value="NAD-DEPENDENT PROTEIN DEACYLASE SIRTUIN-5, MITOCHONDRIAL-RELATED"/>
    <property type="match status" value="1"/>
</dbReference>
<feature type="binding site" evidence="4">
    <location>
        <position position="157"/>
    </location>
    <ligand>
        <name>Zn(2+)</name>
        <dbReference type="ChEBI" id="CHEBI:29105"/>
    </ligand>
</feature>
<dbReference type="GO" id="GO:0016787">
    <property type="term" value="F:hydrolase activity"/>
    <property type="evidence" value="ECO:0007669"/>
    <property type="project" value="UniProtKB-KW"/>
</dbReference>
<dbReference type="AlphaFoldDB" id="A0A7W7RG88"/>
<keyword evidence="4" id="KW-0862">Zinc</keyword>
<feature type="domain" description="Deacetylase sirtuin-type" evidence="5">
    <location>
        <begin position="1"/>
        <end position="258"/>
    </location>
</feature>
<dbReference type="InterPro" id="IPR026591">
    <property type="entry name" value="Sirtuin_cat_small_dom_sf"/>
</dbReference>
<keyword evidence="3" id="KW-0520">NAD</keyword>